<dbReference type="GO" id="GO:0016020">
    <property type="term" value="C:membrane"/>
    <property type="evidence" value="ECO:0007669"/>
    <property type="project" value="InterPro"/>
</dbReference>
<dbReference type="GO" id="GO:0015276">
    <property type="term" value="F:ligand-gated monoatomic ion channel activity"/>
    <property type="evidence" value="ECO:0007669"/>
    <property type="project" value="InterPro"/>
</dbReference>
<dbReference type="Gene3D" id="1.10.287.70">
    <property type="match status" value="1"/>
</dbReference>
<accession>A0A8J5CX42</accession>
<evidence type="ECO:0000259" key="4">
    <source>
        <dbReference type="Pfam" id="PF00060"/>
    </source>
</evidence>
<feature type="domain" description="Ionotropic glutamate receptor C-terminal" evidence="4">
    <location>
        <begin position="2"/>
        <end position="219"/>
    </location>
</feature>
<gene>
    <name evidence="5" type="ORF">GWK47_045205</name>
</gene>
<comment type="caution">
    <text evidence="5">The sequence shown here is derived from an EMBL/GenBank/DDBJ whole genome shotgun (WGS) entry which is preliminary data.</text>
</comment>
<feature type="transmembrane region" description="Helical" evidence="3">
    <location>
        <begin position="75"/>
        <end position="93"/>
    </location>
</feature>
<dbReference type="InterPro" id="IPR001320">
    <property type="entry name" value="Iontro_rcpt_C"/>
</dbReference>
<dbReference type="OrthoDB" id="6619148at2759"/>
<evidence type="ECO:0000256" key="2">
    <source>
        <dbReference type="SAM" id="MobiDB-lite"/>
    </source>
</evidence>
<organism evidence="5 6">
    <name type="scientific">Chionoecetes opilio</name>
    <name type="common">Atlantic snow crab</name>
    <name type="synonym">Cancer opilio</name>
    <dbReference type="NCBI Taxonomy" id="41210"/>
    <lineage>
        <taxon>Eukaryota</taxon>
        <taxon>Metazoa</taxon>
        <taxon>Ecdysozoa</taxon>
        <taxon>Arthropoda</taxon>
        <taxon>Crustacea</taxon>
        <taxon>Multicrustacea</taxon>
        <taxon>Malacostraca</taxon>
        <taxon>Eumalacostraca</taxon>
        <taxon>Eucarida</taxon>
        <taxon>Decapoda</taxon>
        <taxon>Pleocyemata</taxon>
        <taxon>Brachyura</taxon>
        <taxon>Eubrachyura</taxon>
        <taxon>Majoidea</taxon>
        <taxon>Majidae</taxon>
        <taxon>Chionoecetes</taxon>
    </lineage>
</organism>
<dbReference type="Proteomes" id="UP000770661">
    <property type="component" value="Unassembled WGS sequence"/>
</dbReference>
<dbReference type="AlphaFoldDB" id="A0A8J5CX42"/>
<comment type="similarity">
    <text evidence="1">Belongs to the glutamate-gated ion channel (TC 1.A.10.1) family.</text>
</comment>
<keyword evidence="6" id="KW-1185">Reference proteome</keyword>
<keyword evidence="3" id="KW-0472">Membrane</keyword>
<sequence length="473" mass="53637">MVWIVTLAAILVTSIACTLLLLAWGVLTFAVPPEPAPINSTEGKPNIKFSLNYLLWCVAVLLCQSVRWNYGAASLRIVAGTWFLTSLIISTVYRSNLKAMLIMPRIQLPFDNMDQLYRSQYPLYARETTSIHTAITRLLGLPMWCSSSPAFARNGVNNLGVICRHSVFSLRSRVELSANSIITPSGRTYVCGPIQQQWLGLLFVQNVEYHRCQYLLKPANKSRDTSQDNFTMAVSKELRGRKVDISEPPPAVQRQASRRPATRSATETFLIGYPSFSISGSQLPTNRQAFQYFLHLQSLPENTGNPKHQDLANETVEAITPFWQMARIKTMTKYNAAQHFMTLHKKHRDLARNKGRTGDPGGKRSAFVLELDSLFDIGASDAIQEIERNQLLSREKKDKDIRFYQDQKTERKAHMSVPADRLGLSDNQVTPFVSAFIEGWWADLDKFVISTLTTRRNRMLTRYHISQEYPGTI</sequence>
<evidence type="ECO:0000313" key="6">
    <source>
        <dbReference type="Proteomes" id="UP000770661"/>
    </source>
</evidence>
<reference evidence="5" key="1">
    <citation type="submission" date="2020-07" db="EMBL/GenBank/DDBJ databases">
        <title>The High-quality genome of the commercially important snow crab, Chionoecetes opilio.</title>
        <authorList>
            <person name="Jeong J.-H."/>
            <person name="Ryu S."/>
        </authorList>
    </citation>
    <scope>NUCLEOTIDE SEQUENCE</scope>
    <source>
        <strain evidence="5">MADBK_172401_WGS</strain>
        <tissue evidence="5">Digestive gland</tissue>
    </source>
</reference>
<evidence type="ECO:0000313" key="5">
    <source>
        <dbReference type="EMBL" id="KAG0722040.1"/>
    </source>
</evidence>
<feature type="transmembrane region" description="Helical" evidence="3">
    <location>
        <begin position="46"/>
        <end position="63"/>
    </location>
</feature>
<dbReference type="EMBL" id="JACEEZ010010100">
    <property type="protein sequence ID" value="KAG0722040.1"/>
    <property type="molecule type" value="Genomic_DNA"/>
</dbReference>
<keyword evidence="3" id="KW-1133">Transmembrane helix</keyword>
<dbReference type="Pfam" id="PF00060">
    <property type="entry name" value="Lig_chan"/>
    <property type="match status" value="1"/>
</dbReference>
<keyword evidence="3" id="KW-0812">Transmembrane</keyword>
<proteinExistence type="inferred from homology"/>
<feature type="region of interest" description="Disordered" evidence="2">
    <location>
        <begin position="243"/>
        <end position="264"/>
    </location>
</feature>
<evidence type="ECO:0000256" key="3">
    <source>
        <dbReference type="SAM" id="Phobius"/>
    </source>
</evidence>
<protein>
    <recommendedName>
        <fullName evidence="4">Ionotropic glutamate receptor C-terminal domain-containing protein</fullName>
    </recommendedName>
</protein>
<evidence type="ECO:0000256" key="1">
    <source>
        <dbReference type="ARBA" id="ARBA00008685"/>
    </source>
</evidence>
<name>A0A8J5CX42_CHIOP</name>